<dbReference type="SUPFAM" id="SSF48208">
    <property type="entry name" value="Six-hairpin glycosidases"/>
    <property type="match status" value="1"/>
</dbReference>
<dbReference type="Gene3D" id="1.50.10.10">
    <property type="match status" value="1"/>
</dbReference>
<keyword evidence="4" id="KW-1185">Reference proteome</keyword>
<comment type="caution">
    <text evidence="3">The sequence shown here is derived from an EMBL/GenBank/DDBJ whole genome shotgun (WGS) entry which is preliminary data.</text>
</comment>
<keyword evidence="1" id="KW-0378">Hydrolase</keyword>
<evidence type="ECO:0000313" key="3">
    <source>
        <dbReference type="EMBL" id="MEJ5976214.1"/>
    </source>
</evidence>
<evidence type="ECO:0000256" key="2">
    <source>
        <dbReference type="ARBA" id="ARBA00023295"/>
    </source>
</evidence>
<evidence type="ECO:0000313" key="4">
    <source>
        <dbReference type="Proteomes" id="UP001361239"/>
    </source>
</evidence>
<dbReference type="Proteomes" id="UP001361239">
    <property type="component" value="Unassembled WGS sequence"/>
</dbReference>
<dbReference type="PROSITE" id="PS00928">
    <property type="entry name" value="TREHALASE_2"/>
    <property type="match status" value="1"/>
</dbReference>
<dbReference type="InterPro" id="IPR001661">
    <property type="entry name" value="Glyco_hydro_37"/>
</dbReference>
<reference evidence="3 4" key="1">
    <citation type="submission" date="2024-03" db="EMBL/GenBank/DDBJ databases">
        <authorList>
            <person name="Jo J.-H."/>
        </authorList>
    </citation>
    <scope>NUCLEOTIDE SEQUENCE [LARGE SCALE GENOMIC DNA]</scope>
    <source>
        <strain evidence="3 4">PS1R-30</strain>
    </source>
</reference>
<dbReference type="PANTHER" id="PTHR23403">
    <property type="entry name" value="TREHALASE"/>
    <property type="match status" value="1"/>
</dbReference>
<dbReference type="PRINTS" id="PR00744">
    <property type="entry name" value="GLHYDRLASE37"/>
</dbReference>
<dbReference type="Pfam" id="PF01204">
    <property type="entry name" value="Trehalase"/>
    <property type="match status" value="1"/>
</dbReference>
<dbReference type="InterPro" id="IPR008928">
    <property type="entry name" value="6-hairpin_glycosidase_sf"/>
</dbReference>
<sequence>MQSHSTTSDNDAGIEPPSLLYGALFAAIQESGIFADSKTFADAVPLREAQAILAEYLALGTAGPEDLRRFVAANFALPEEEDANPTADRAAEDIAQHIARTWPRLERDGAIEQGSAIGLAHRFVVPGGRFRELYYWDSYFTMLGLVAQGRQDLVEEMVDLFADLIDRFGHVPNGTRSYYLSRSQPPVFYLMVGLSERKRDPRLLRALRREHEYWMSGGRVVSLAGGRSLNRYWDDADRPRDESWTEDLATARKSGRPEAEVWRELRAGAESGWDFTSRWLADGRRLETIRTTRIVPCCLNALLFGLESALAEAGDPAMERAALMRREAIALLNWNEAKGFFADYSMDDETVSDQPTAAMLYPLFTGCADPSAAARTIAAARRHLMAPGGLRTTLVETGQQWDAPNGWAPLQWIACQAFASHGEPTLAQDLAGRWIATVKTEFAATGRMLEKYDVERGGSGDGGEYVTQEGFGWTNGVTAALAARLDSSRSG</sequence>
<accession>A0ABU8RSX9</accession>
<dbReference type="InterPro" id="IPR018232">
    <property type="entry name" value="Glyco_hydro_37_CS"/>
</dbReference>
<dbReference type="PROSITE" id="PS00927">
    <property type="entry name" value="TREHALASE_1"/>
    <property type="match status" value="1"/>
</dbReference>
<organism evidence="3 4">
    <name type="scientific">Novosphingobium anseongense</name>
    <dbReference type="NCBI Taxonomy" id="3133436"/>
    <lineage>
        <taxon>Bacteria</taxon>
        <taxon>Pseudomonadati</taxon>
        <taxon>Pseudomonadota</taxon>
        <taxon>Alphaproteobacteria</taxon>
        <taxon>Sphingomonadales</taxon>
        <taxon>Sphingomonadaceae</taxon>
        <taxon>Novosphingobium</taxon>
    </lineage>
</organism>
<dbReference type="EMBL" id="JBBHJZ010000001">
    <property type="protein sequence ID" value="MEJ5976214.1"/>
    <property type="molecule type" value="Genomic_DNA"/>
</dbReference>
<gene>
    <name evidence="3" type="ORF">WG901_06190</name>
</gene>
<keyword evidence="2 3" id="KW-0326">Glycosidase</keyword>
<dbReference type="PANTHER" id="PTHR23403:SF1">
    <property type="entry name" value="TREHALASE"/>
    <property type="match status" value="1"/>
</dbReference>
<protein>
    <submittedName>
        <fullName evidence="3">Trehalase family glycosidase</fullName>
    </submittedName>
</protein>
<name>A0ABU8RSX9_9SPHN</name>
<evidence type="ECO:0000256" key="1">
    <source>
        <dbReference type="ARBA" id="ARBA00022801"/>
    </source>
</evidence>
<dbReference type="RefSeq" id="WP_339586133.1">
    <property type="nucleotide sequence ID" value="NZ_JBBHJZ010000001.1"/>
</dbReference>
<proteinExistence type="predicted"/>
<dbReference type="InterPro" id="IPR012341">
    <property type="entry name" value="6hp_glycosidase-like_sf"/>
</dbReference>
<dbReference type="GO" id="GO:0016798">
    <property type="term" value="F:hydrolase activity, acting on glycosyl bonds"/>
    <property type="evidence" value="ECO:0007669"/>
    <property type="project" value="UniProtKB-KW"/>
</dbReference>